<sequence length="586" mass="63646">MRSVSIFANQPTTHRGQPVHLSVDPKQEQLAYASNRSIFLRNIDNPAFSKQYTQHVAATTVAKFSPSGYYVASADDNGIVRIWDATREESILKNEIKVISGRVNDLSWDEDSKRVIAIGLFLIARLGHAFLFDSGNSVGEIQGHSAVINAVSIRRQRPFRAATVSDDRNIVFYHGVPYRYNTTISVHSNFVHDVRFSPDGETFITVGADAKVFLHNGNTGETITELRSAEGHRGSIFSVSWDPSSKFVATSSADHTTKLTWSFSATPSPTHQQVGNVFAGSQMISLSYDGTINYLDRSSAKPTRNISGHQKSITALGISQDSNTIFSGSYDGRICLWDTAFGSARASNAHTNQVIQVEGNETVVYSVAMDDTFRSMDYSSKSSSVSIQPLGDQPRGLAIAGGITIIITNSKIHILQSGKSVHDLATTFEPSSVAAHPLKAEFAVGATDNSIHVYTLNGTMPSEDLAFTIHRSAVTYISYSPTGTHLAAGESSGRITVYSLPDYKVHTSKWVYHTGRITGIAWNGSGSHAATSSLDTNIFVYSIERPSQNISIKNAHKGGATGVRWIDNTRIVTSGGDAIKIWEVTV</sequence>
<evidence type="ECO:0000256" key="4">
    <source>
        <dbReference type="PROSITE-ProRule" id="PRU00221"/>
    </source>
</evidence>
<dbReference type="AlphaFoldDB" id="A0A1U7LQN0"/>
<proteinExistence type="inferred from homology"/>
<dbReference type="SMART" id="SM00320">
    <property type="entry name" value="WD40"/>
    <property type="match status" value="9"/>
</dbReference>
<dbReference type="EMBL" id="LXFE01000523">
    <property type="protein sequence ID" value="OLL24980.1"/>
    <property type="molecule type" value="Genomic_DNA"/>
</dbReference>
<gene>
    <name evidence="5" type="ORF">NEOLI_003470</name>
</gene>
<dbReference type="STRING" id="1198029.A0A1U7LQN0"/>
<dbReference type="GO" id="GO:0032466">
    <property type="term" value="P:negative regulation of cytokinesis"/>
    <property type="evidence" value="ECO:0007669"/>
    <property type="project" value="EnsemblFungi"/>
</dbReference>
<dbReference type="InterPro" id="IPR001680">
    <property type="entry name" value="WD40_rpt"/>
</dbReference>
<dbReference type="SUPFAM" id="SSF50960">
    <property type="entry name" value="TolB, C-terminal domain"/>
    <property type="match status" value="1"/>
</dbReference>
<feature type="repeat" description="WD" evidence="4">
    <location>
        <begin position="306"/>
        <end position="347"/>
    </location>
</feature>
<feature type="repeat" description="WD" evidence="4">
    <location>
        <begin position="467"/>
        <end position="508"/>
    </location>
</feature>
<evidence type="ECO:0000313" key="5">
    <source>
        <dbReference type="EMBL" id="OLL24980.1"/>
    </source>
</evidence>
<keyword evidence="1 4" id="KW-0853">WD repeat</keyword>
<comment type="similarity">
    <text evidence="3">Belongs to the WD repeat AIP1 family.</text>
</comment>
<dbReference type="SUPFAM" id="SSF50978">
    <property type="entry name" value="WD40 repeat-like"/>
    <property type="match status" value="1"/>
</dbReference>
<dbReference type="FunFam" id="2.130.10.10:FF:000167">
    <property type="entry name" value="Actin-interacting protein 1"/>
    <property type="match status" value="1"/>
</dbReference>
<evidence type="ECO:0000256" key="2">
    <source>
        <dbReference type="ARBA" id="ARBA00022737"/>
    </source>
</evidence>
<dbReference type="InterPro" id="IPR015943">
    <property type="entry name" value="WD40/YVTN_repeat-like_dom_sf"/>
</dbReference>
<reference evidence="5 6" key="1">
    <citation type="submission" date="2016-04" db="EMBL/GenBank/DDBJ databases">
        <title>Evolutionary innovation and constraint leading to complex multicellularity in the Ascomycota.</title>
        <authorList>
            <person name="Cisse O."/>
            <person name="Nguyen A."/>
            <person name="Hewitt D.A."/>
            <person name="Jedd G."/>
            <person name="Stajich J.E."/>
        </authorList>
    </citation>
    <scope>NUCLEOTIDE SEQUENCE [LARGE SCALE GENOMIC DNA]</scope>
    <source>
        <strain evidence="5 6">DAH-3</strain>
    </source>
</reference>
<keyword evidence="6" id="KW-1185">Reference proteome</keyword>
<dbReference type="Proteomes" id="UP000186594">
    <property type="component" value="Unassembled WGS sequence"/>
</dbReference>
<accession>A0A1U7LQN0</accession>
<dbReference type="OMA" id="FYQGPPF"/>
<dbReference type="Pfam" id="PF00400">
    <property type="entry name" value="WD40"/>
    <property type="match status" value="6"/>
</dbReference>
<dbReference type="GO" id="GO:0051016">
    <property type="term" value="P:barbed-end actin filament capping"/>
    <property type="evidence" value="ECO:0007669"/>
    <property type="project" value="EnsemblFungi"/>
</dbReference>
<dbReference type="PANTHER" id="PTHR19856:SF0">
    <property type="entry name" value="WD REPEAT-CONTAINING PROTEIN 1"/>
    <property type="match status" value="1"/>
</dbReference>
<dbReference type="GO" id="GO:0030479">
    <property type="term" value="C:actin cortical patch"/>
    <property type="evidence" value="ECO:0007669"/>
    <property type="project" value="EnsemblFungi"/>
</dbReference>
<feature type="repeat" description="WD" evidence="4">
    <location>
        <begin position="229"/>
        <end position="259"/>
    </location>
</feature>
<feature type="repeat" description="WD" evidence="4">
    <location>
        <begin position="184"/>
        <end position="225"/>
    </location>
</feature>
<dbReference type="InterPro" id="IPR036322">
    <property type="entry name" value="WD40_repeat_dom_sf"/>
</dbReference>
<keyword evidence="2" id="KW-0677">Repeat</keyword>
<name>A0A1U7LQN0_NEOID</name>
<evidence type="ECO:0000256" key="1">
    <source>
        <dbReference type="ARBA" id="ARBA00022574"/>
    </source>
</evidence>
<protein>
    <submittedName>
        <fullName evidence="5">Putative WD repeat-containing protein</fullName>
    </submittedName>
</protein>
<dbReference type="PROSITE" id="PS50082">
    <property type="entry name" value="WD_REPEATS_2"/>
    <property type="match status" value="5"/>
</dbReference>
<dbReference type="GO" id="GO:0003786">
    <property type="term" value="F:actin lateral binding"/>
    <property type="evidence" value="ECO:0007669"/>
    <property type="project" value="EnsemblFungi"/>
</dbReference>
<dbReference type="GO" id="GO:0051014">
    <property type="term" value="P:actin filament severing"/>
    <property type="evidence" value="ECO:0007669"/>
    <property type="project" value="EnsemblFungi"/>
</dbReference>
<dbReference type="Gene3D" id="2.130.10.10">
    <property type="entry name" value="YVTN repeat-like/Quinoprotein amine dehydrogenase"/>
    <property type="match status" value="2"/>
</dbReference>
<dbReference type="OrthoDB" id="2306at2759"/>
<evidence type="ECO:0000313" key="6">
    <source>
        <dbReference type="Proteomes" id="UP000186594"/>
    </source>
</evidence>
<dbReference type="FunFam" id="2.130.10.10:FF:000102">
    <property type="entry name" value="Actin-interacting protein 1"/>
    <property type="match status" value="1"/>
</dbReference>
<dbReference type="GO" id="GO:0030042">
    <property type="term" value="P:actin filament depolymerization"/>
    <property type="evidence" value="ECO:0007669"/>
    <property type="project" value="EnsemblFungi"/>
</dbReference>
<feature type="repeat" description="WD" evidence="4">
    <location>
        <begin position="52"/>
        <end position="93"/>
    </location>
</feature>
<evidence type="ECO:0000256" key="3">
    <source>
        <dbReference type="ARBA" id="ARBA00038366"/>
    </source>
</evidence>
<dbReference type="PANTHER" id="PTHR19856">
    <property type="entry name" value="WD-REPEATCONTAINING PROTEIN WDR1"/>
    <property type="match status" value="1"/>
</dbReference>
<organism evidence="5 6">
    <name type="scientific">Neolecta irregularis (strain DAH-3)</name>
    <dbReference type="NCBI Taxonomy" id="1198029"/>
    <lineage>
        <taxon>Eukaryota</taxon>
        <taxon>Fungi</taxon>
        <taxon>Dikarya</taxon>
        <taxon>Ascomycota</taxon>
        <taxon>Taphrinomycotina</taxon>
        <taxon>Neolectales</taxon>
        <taxon>Neolectaceae</taxon>
        <taxon>Neolecta</taxon>
    </lineage>
</organism>
<dbReference type="PROSITE" id="PS50294">
    <property type="entry name" value="WD_REPEATS_REGION"/>
    <property type="match status" value="2"/>
</dbReference>
<comment type="caution">
    <text evidence="5">The sequence shown here is derived from an EMBL/GenBank/DDBJ whole genome shotgun (WGS) entry which is preliminary data.</text>
</comment>
<dbReference type="GO" id="GO:0005884">
    <property type="term" value="C:actin filament"/>
    <property type="evidence" value="ECO:0007669"/>
    <property type="project" value="EnsemblFungi"/>
</dbReference>